<reference evidence="1 2" key="1">
    <citation type="journal article" date="2015" name="Genome Announc.">
        <title>Complete Genome Sequence of Pelosinus fermentans JBW45, a Member of a Remarkably Competitive Group of Negativicutes in the Firmicutes Phylum.</title>
        <authorList>
            <person name="De Leon K.B."/>
            <person name="Utturkar S.M."/>
            <person name="Camilleri L.B."/>
            <person name="Elias D.A."/>
            <person name="Arkin A.P."/>
            <person name="Fields M.W."/>
            <person name="Brown S.D."/>
            <person name="Wall J.D."/>
        </authorList>
    </citation>
    <scope>NUCLEOTIDE SEQUENCE [LARGE SCALE GENOMIC DNA]</scope>
    <source>
        <strain evidence="1 2">JBW45</strain>
    </source>
</reference>
<dbReference type="Proteomes" id="UP000005361">
    <property type="component" value="Chromosome"/>
</dbReference>
<reference evidence="2" key="2">
    <citation type="submission" date="2015-02" db="EMBL/GenBank/DDBJ databases">
        <title>Complete Genome Sequence of Pelosinus fermentans JBW45.</title>
        <authorList>
            <person name="De Leon K.B."/>
            <person name="Utturkar S.M."/>
            <person name="Camilleri L.B."/>
            <person name="Arkin A.P."/>
            <person name="Fields M.W."/>
            <person name="Brown S.D."/>
            <person name="Wall J.D."/>
        </authorList>
    </citation>
    <scope>NUCLEOTIDE SEQUENCE [LARGE SCALE GENOMIC DNA]</scope>
    <source>
        <strain evidence="2">JBW45</strain>
    </source>
</reference>
<accession>I9DAU7</accession>
<dbReference type="HOGENOM" id="CLU_131402_0_0_9"/>
<name>I9DAU7_9FIRM</name>
<gene>
    <name evidence="1" type="ORF">JBW_03688</name>
</gene>
<organism evidence="1 2">
    <name type="scientific">Pelosinus fermentans JBW45</name>
    <dbReference type="NCBI Taxonomy" id="1192197"/>
    <lineage>
        <taxon>Bacteria</taxon>
        <taxon>Bacillati</taxon>
        <taxon>Bacillota</taxon>
        <taxon>Negativicutes</taxon>
        <taxon>Selenomonadales</taxon>
        <taxon>Sporomusaceae</taxon>
        <taxon>Pelosinus</taxon>
    </lineage>
</organism>
<dbReference type="KEGG" id="pft:JBW_03688"/>
<dbReference type="STRING" id="1192197.JBW_03688"/>
<evidence type="ECO:0000313" key="1">
    <source>
        <dbReference type="EMBL" id="AJQ29025.1"/>
    </source>
</evidence>
<evidence type="ECO:0000313" key="2">
    <source>
        <dbReference type="Proteomes" id="UP000005361"/>
    </source>
</evidence>
<dbReference type="EMBL" id="CP010978">
    <property type="protein sequence ID" value="AJQ29025.1"/>
    <property type="molecule type" value="Genomic_DNA"/>
</dbReference>
<sequence length="167" mass="18785">MTPASLVDNLCAYLQELLKDYVLEVQCGKQQTPKVLPGYLRPGENFGGVAAPFVLVGAVKGRDTSERASVQVNIWIGIYSQDPAVLWRGPLNLLEHIRQALFKKRIIANKFSIELPMRWEISREYTFPKCLAVMTTNWTVARPIEEVSYGQDPKHVSWSGAGDLLRP</sequence>
<proteinExistence type="predicted"/>
<protein>
    <submittedName>
        <fullName evidence="1">Uncharacterized protein</fullName>
    </submittedName>
</protein>
<dbReference type="AlphaFoldDB" id="I9DAU7"/>